<comment type="caution">
    <text evidence="3">The sequence shown here is derived from an EMBL/GenBank/DDBJ whole genome shotgun (WGS) entry which is preliminary data.</text>
</comment>
<dbReference type="RefSeq" id="WP_125404358.1">
    <property type="nucleotide sequence ID" value="NZ_JBEHHI010000001.1"/>
</dbReference>
<sequence length="96" mass="10670">MPKGYDVGHITVTDPVAYQEYTRRDAPIPESHGGRFIARGGASEAPDGPIKERHVVNEFPDFDGARRALYSPEYQEVAAMRRATAERDILLVEGVQ</sequence>
<evidence type="ECO:0000259" key="2">
    <source>
        <dbReference type="Pfam" id="PF07045"/>
    </source>
</evidence>
<dbReference type="Gene3D" id="3.30.70.100">
    <property type="match status" value="1"/>
</dbReference>
<proteinExistence type="predicted"/>
<reference evidence="3 4" key="1">
    <citation type="submission" date="2024-06" db="EMBL/GenBank/DDBJ databases">
        <title>Genome of Rhodovulum iodosum, a marine photoferrotroph.</title>
        <authorList>
            <person name="Bianchini G."/>
            <person name="Nikeleit V."/>
            <person name="Kappler A."/>
            <person name="Bryce C."/>
            <person name="Sanchez-Baracaldo P."/>
        </authorList>
    </citation>
    <scope>NUCLEOTIDE SEQUENCE [LARGE SCALE GENOMIC DNA]</scope>
    <source>
        <strain evidence="3 4">UT/N1</strain>
    </source>
</reference>
<dbReference type="SUPFAM" id="SSF54909">
    <property type="entry name" value="Dimeric alpha+beta barrel"/>
    <property type="match status" value="1"/>
</dbReference>
<accession>A0ABV3XPF1</accession>
<dbReference type="PANTHER" id="PTHR41521:SF4">
    <property type="entry name" value="BLR0684 PROTEIN"/>
    <property type="match status" value="1"/>
</dbReference>
<dbReference type="InterPro" id="IPR010753">
    <property type="entry name" value="DUF1330"/>
</dbReference>
<dbReference type="EMBL" id="JBEHHI010000001">
    <property type="protein sequence ID" value="MEX5726919.1"/>
    <property type="molecule type" value="Genomic_DNA"/>
</dbReference>
<gene>
    <name evidence="3" type="ORF">Ga0609869_000272</name>
</gene>
<feature type="domain" description="DUF1330" evidence="2">
    <location>
        <begin position="3"/>
        <end position="95"/>
    </location>
</feature>
<feature type="region of interest" description="Disordered" evidence="1">
    <location>
        <begin position="24"/>
        <end position="49"/>
    </location>
</feature>
<dbReference type="PANTHER" id="PTHR41521">
    <property type="match status" value="1"/>
</dbReference>
<dbReference type="Proteomes" id="UP001560019">
    <property type="component" value="Unassembled WGS sequence"/>
</dbReference>
<evidence type="ECO:0000256" key="1">
    <source>
        <dbReference type="SAM" id="MobiDB-lite"/>
    </source>
</evidence>
<keyword evidence="4" id="KW-1185">Reference proteome</keyword>
<name>A0ABV3XPF1_9RHOB</name>
<dbReference type="InterPro" id="IPR011008">
    <property type="entry name" value="Dimeric_a/b-barrel"/>
</dbReference>
<evidence type="ECO:0000313" key="3">
    <source>
        <dbReference type="EMBL" id="MEX5726919.1"/>
    </source>
</evidence>
<organism evidence="3 4">
    <name type="scientific">Rhodovulum iodosum</name>
    <dbReference type="NCBI Taxonomy" id="68291"/>
    <lineage>
        <taxon>Bacteria</taxon>
        <taxon>Pseudomonadati</taxon>
        <taxon>Pseudomonadota</taxon>
        <taxon>Alphaproteobacteria</taxon>
        <taxon>Rhodobacterales</taxon>
        <taxon>Paracoccaceae</taxon>
        <taxon>Rhodovulum</taxon>
    </lineage>
</organism>
<dbReference type="Pfam" id="PF07045">
    <property type="entry name" value="DUF1330"/>
    <property type="match status" value="1"/>
</dbReference>
<evidence type="ECO:0000313" key="4">
    <source>
        <dbReference type="Proteomes" id="UP001560019"/>
    </source>
</evidence>
<protein>
    <recommendedName>
        <fullName evidence="2">DUF1330 domain-containing protein</fullName>
    </recommendedName>
</protein>